<dbReference type="InterPro" id="IPR027843">
    <property type="entry name" value="DUF4440"/>
</dbReference>
<feature type="domain" description="DUF4440" evidence="1">
    <location>
        <begin position="17"/>
        <end position="121"/>
    </location>
</feature>
<dbReference type="EMBL" id="BAAAEW010000032">
    <property type="protein sequence ID" value="GAA0761584.1"/>
    <property type="molecule type" value="Genomic_DNA"/>
</dbReference>
<dbReference type="Gene3D" id="3.10.450.50">
    <property type="match status" value="1"/>
</dbReference>
<gene>
    <name evidence="2" type="ORF">GCM10009107_45160</name>
</gene>
<accession>A0ABP3VKI9</accession>
<dbReference type="SUPFAM" id="SSF54427">
    <property type="entry name" value="NTF2-like"/>
    <property type="match status" value="1"/>
</dbReference>
<evidence type="ECO:0000313" key="3">
    <source>
        <dbReference type="Proteomes" id="UP001500279"/>
    </source>
</evidence>
<evidence type="ECO:0000259" key="1">
    <source>
        <dbReference type="Pfam" id="PF14534"/>
    </source>
</evidence>
<sequence>MSPSTLEGATSPSVTSVLAASRKRAEALETRDGSLLRTLLAEELRYTHATGITHDREGYLAFVRDRQQFRRVSLAVACTFEDMDTVVVRGQLSQTIQRHGESQRIDVQSLATEIWVRRDGWRFAVFQSTRLPG</sequence>
<keyword evidence="3" id="KW-1185">Reference proteome</keyword>
<dbReference type="RefSeq" id="WP_141284517.1">
    <property type="nucleotide sequence ID" value="NZ_BAAAEW010000032.1"/>
</dbReference>
<dbReference type="Pfam" id="PF14534">
    <property type="entry name" value="DUF4440"/>
    <property type="match status" value="1"/>
</dbReference>
<organism evidence="2 3">
    <name type="scientific">Ideonella azotifigens</name>
    <dbReference type="NCBI Taxonomy" id="513160"/>
    <lineage>
        <taxon>Bacteria</taxon>
        <taxon>Pseudomonadati</taxon>
        <taxon>Pseudomonadota</taxon>
        <taxon>Betaproteobacteria</taxon>
        <taxon>Burkholderiales</taxon>
        <taxon>Sphaerotilaceae</taxon>
        <taxon>Ideonella</taxon>
    </lineage>
</organism>
<protein>
    <recommendedName>
        <fullName evidence="1">DUF4440 domain-containing protein</fullName>
    </recommendedName>
</protein>
<name>A0ABP3VKI9_9BURK</name>
<evidence type="ECO:0000313" key="2">
    <source>
        <dbReference type="EMBL" id="GAA0761584.1"/>
    </source>
</evidence>
<reference evidence="3" key="1">
    <citation type="journal article" date="2019" name="Int. J. Syst. Evol. Microbiol.">
        <title>The Global Catalogue of Microorganisms (GCM) 10K type strain sequencing project: providing services to taxonomists for standard genome sequencing and annotation.</title>
        <authorList>
            <consortium name="The Broad Institute Genomics Platform"/>
            <consortium name="The Broad Institute Genome Sequencing Center for Infectious Disease"/>
            <person name="Wu L."/>
            <person name="Ma J."/>
        </authorList>
    </citation>
    <scope>NUCLEOTIDE SEQUENCE [LARGE SCALE GENOMIC DNA]</scope>
    <source>
        <strain evidence="3">JCM 15503</strain>
    </source>
</reference>
<comment type="caution">
    <text evidence="2">The sequence shown here is derived from an EMBL/GenBank/DDBJ whole genome shotgun (WGS) entry which is preliminary data.</text>
</comment>
<dbReference type="InterPro" id="IPR032710">
    <property type="entry name" value="NTF2-like_dom_sf"/>
</dbReference>
<proteinExistence type="predicted"/>
<dbReference type="Proteomes" id="UP001500279">
    <property type="component" value="Unassembled WGS sequence"/>
</dbReference>